<keyword evidence="3" id="KW-1185">Reference proteome</keyword>
<accession>A0AAW1KGC0</accession>
<reference evidence="2 3" key="1">
    <citation type="journal article" date="2024" name="BMC Genomics">
        <title>De novo assembly and annotation of Popillia japonica's genome with initial clues to its potential as an invasive pest.</title>
        <authorList>
            <person name="Cucini C."/>
            <person name="Boschi S."/>
            <person name="Funari R."/>
            <person name="Cardaioli E."/>
            <person name="Iannotti N."/>
            <person name="Marturano G."/>
            <person name="Paoli F."/>
            <person name="Bruttini M."/>
            <person name="Carapelli A."/>
            <person name="Frati F."/>
            <person name="Nardi F."/>
        </authorList>
    </citation>
    <scope>NUCLEOTIDE SEQUENCE [LARGE SCALE GENOMIC DNA]</scope>
    <source>
        <strain evidence="2">DMR45628</strain>
    </source>
</reference>
<sequence>MGISNRICVDARGWIRRRCKLEENTGRAVWTNVSRKCLARCATLNLTENLYDAYLNSYLTGKKLNITELRQIWNRTDRFKSVDLEILLKSFKYLPEDVADKDVDEVLDILAGIVNKTFSNRNRSDKGVYMEFASGFGEVLTKLNQRSCGKFRKITGNLLVASWCPFQENIKGFLIYHDVEGKISRVKQIYMNESDFNGDGNLEIAVYIPENFLEIIREENSNFSVILIFVKNDSIFSDYFRFKYNEANITEFIGVSFPNFCKRNNAAMLKIYFDESKVAEFGRKYLDSSENSYNCLMSQFSYFAPITSGYFESAKREFCMATTTLTRNNSVMHWGQTPIKSRVYQKKFCADKDLIIPSLKCNRDGVFENDLGYDLDCVDHVTSNLTQFLYNSAVRCKDVIGALEMFNRINFVNYVDVKLYFHLLICLIENDQEVLKDTKHISAYIDKGFSMAQALILDYYQNHYIANFFTYFLYALLANLQDKIFVFESNFTYLIYKPFKTNILGLVVYKRKTSPEYDVKILTTHNLTKQDLLDSNIESVVYLTNKTLNILEENLSDVEKQLFNVSIAVIFGYKFVENEKYSCTSHIIAITYDSVSNLTDINFYIYLKTIMREDETLSATIPADSNRLKLIFVSQPKLGICDIANRITIYQLDKVRSRTKMLQIQSQITDVILKLWIFINPSIKTVYNEHYHILQIIMSAGSILSLLGITSIFITALFLKNWTEKRRYSLQLAIAIALQTIYFIRDSNSINLFYTG</sequence>
<proteinExistence type="predicted"/>
<evidence type="ECO:0000313" key="3">
    <source>
        <dbReference type="Proteomes" id="UP001458880"/>
    </source>
</evidence>
<keyword evidence="1" id="KW-1133">Transmembrane helix</keyword>
<gene>
    <name evidence="2" type="ORF">QE152_g24301</name>
</gene>
<comment type="caution">
    <text evidence="2">The sequence shown here is derived from an EMBL/GenBank/DDBJ whole genome shotgun (WGS) entry which is preliminary data.</text>
</comment>
<dbReference type="Proteomes" id="UP001458880">
    <property type="component" value="Unassembled WGS sequence"/>
</dbReference>
<feature type="transmembrane region" description="Helical" evidence="1">
    <location>
        <begin position="693"/>
        <end position="719"/>
    </location>
</feature>
<dbReference type="EMBL" id="JASPKY010000245">
    <property type="protein sequence ID" value="KAK9717223.1"/>
    <property type="molecule type" value="Genomic_DNA"/>
</dbReference>
<protein>
    <submittedName>
        <fullName evidence="2">Uncharacterized protein</fullName>
    </submittedName>
</protein>
<organism evidence="2 3">
    <name type="scientific">Popillia japonica</name>
    <name type="common">Japanese beetle</name>
    <dbReference type="NCBI Taxonomy" id="7064"/>
    <lineage>
        <taxon>Eukaryota</taxon>
        <taxon>Metazoa</taxon>
        <taxon>Ecdysozoa</taxon>
        <taxon>Arthropoda</taxon>
        <taxon>Hexapoda</taxon>
        <taxon>Insecta</taxon>
        <taxon>Pterygota</taxon>
        <taxon>Neoptera</taxon>
        <taxon>Endopterygota</taxon>
        <taxon>Coleoptera</taxon>
        <taxon>Polyphaga</taxon>
        <taxon>Scarabaeiformia</taxon>
        <taxon>Scarabaeidae</taxon>
        <taxon>Rutelinae</taxon>
        <taxon>Popillia</taxon>
    </lineage>
</organism>
<evidence type="ECO:0000256" key="1">
    <source>
        <dbReference type="SAM" id="Phobius"/>
    </source>
</evidence>
<evidence type="ECO:0000313" key="2">
    <source>
        <dbReference type="EMBL" id="KAK9717223.1"/>
    </source>
</evidence>
<name>A0AAW1KGC0_POPJA</name>
<dbReference type="AlphaFoldDB" id="A0AAW1KGC0"/>
<keyword evidence="1" id="KW-0472">Membrane</keyword>
<keyword evidence="1" id="KW-0812">Transmembrane</keyword>